<reference evidence="2 3" key="1">
    <citation type="submission" date="2018-06" db="EMBL/GenBank/DDBJ databases">
        <title>Complete Genomes of Monosporascus.</title>
        <authorList>
            <person name="Robinson A.J."/>
            <person name="Natvig D.O."/>
        </authorList>
    </citation>
    <scope>NUCLEOTIDE SEQUENCE [LARGE SCALE GENOMIC DNA]</scope>
    <source>
        <strain evidence="2 3">CBS 609.92</strain>
    </source>
</reference>
<organism evidence="2 3">
    <name type="scientific">Monosporascus cannonballus</name>
    <dbReference type="NCBI Taxonomy" id="155416"/>
    <lineage>
        <taxon>Eukaryota</taxon>
        <taxon>Fungi</taxon>
        <taxon>Dikarya</taxon>
        <taxon>Ascomycota</taxon>
        <taxon>Pezizomycotina</taxon>
        <taxon>Sordariomycetes</taxon>
        <taxon>Xylariomycetidae</taxon>
        <taxon>Xylariales</taxon>
        <taxon>Xylariales incertae sedis</taxon>
        <taxon>Monosporascus</taxon>
    </lineage>
</organism>
<protein>
    <submittedName>
        <fullName evidence="2">Uncharacterized protein</fullName>
    </submittedName>
</protein>
<comment type="caution">
    <text evidence="2">The sequence shown here is derived from an EMBL/GenBank/DDBJ whole genome shotgun (WGS) entry which is preliminary data.</text>
</comment>
<dbReference type="Proteomes" id="UP000294003">
    <property type="component" value="Unassembled WGS sequence"/>
</dbReference>
<keyword evidence="3" id="KW-1185">Reference proteome</keyword>
<evidence type="ECO:0000256" key="1">
    <source>
        <dbReference type="SAM" id="MobiDB-lite"/>
    </source>
</evidence>
<dbReference type="EMBL" id="QJNS01000354">
    <property type="protein sequence ID" value="RYO78940.1"/>
    <property type="molecule type" value="Genomic_DNA"/>
</dbReference>
<evidence type="ECO:0000313" key="3">
    <source>
        <dbReference type="Proteomes" id="UP000294003"/>
    </source>
</evidence>
<feature type="compositionally biased region" description="Polar residues" evidence="1">
    <location>
        <begin position="82"/>
        <end position="98"/>
    </location>
</feature>
<accession>A0ABY0GWI7</accession>
<evidence type="ECO:0000313" key="2">
    <source>
        <dbReference type="EMBL" id="RYO78940.1"/>
    </source>
</evidence>
<feature type="region of interest" description="Disordered" evidence="1">
    <location>
        <begin position="18"/>
        <end position="37"/>
    </location>
</feature>
<name>A0ABY0GWI7_9PEZI</name>
<proteinExistence type="predicted"/>
<feature type="region of interest" description="Disordered" evidence="1">
    <location>
        <begin position="75"/>
        <end position="98"/>
    </location>
</feature>
<gene>
    <name evidence="2" type="ORF">DL762_008419</name>
</gene>
<sequence length="98" mass="10806">MHFSRTAQDEMQALSASLASVSAAQVPPPPSSSTLSPALRYCMLDDIDPALHQEVSQRTALPNNHNKMISYRRVSPVEGQEYNDNNNQITYDGKSANE</sequence>